<proteinExistence type="predicted"/>
<feature type="transmembrane region" description="Helical" evidence="3">
    <location>
        <begin position="434"/>
        <end position="458"/>
    </location>
</feature>
<dbReference type="Gene3D" id="2.60.40.10">
    <property type="entry name" value="Immunoglobulins"/>
    <property type="match status" value="4"/>
</dbReference>
<dbReference type="Pfam" id="PF13927">
    <property type="entry name" value="Ig_3"/>
    <property type="match status" value="1"/>
</dbReference>
<evidence type="ECO:0000313" key="6">
    <source>
        <dbReference type="Proteomes" id="UP000694397"/>
    </source>
</evidence>
<reference evidence="5" key="3">
    <citation type="submission" date="2025-09" db="UniProtKB">
        <authorList>
            <consortium name="Ensembl"/>
        </authorList>
    </citation>
    <scope>IDENTIFICATION</scope>
</reference>
<evidence type="ECO:0000313" key="5">
    <source>
        <dbReference type="Ensembl" id="ENSSFOP00015021411.2"/>
    </source>
</evidence>
<dbReference type="AlphaFoldDB" id="A0A8C9RR90"/>
<dbReference type="Pfam" id="PF00047">
    <property type="entry name" value="ig"/>
    <property type="match status" value="1"/>
</dbReference>
<dbReference type="InterPro" id="IPR003599">
    <property type="entry name" value="Ig_sub"/>
</dbReference>
<dbReference type="InterPro" id="IPR013783">
    <property type="entry name" value="Ig-like_fold"/>
</dbReference>
<organism evidence="5 6">
    <name type="scientific">Scleropages formosus</name>
    <name type="common">Asian bonytongue</name>
    <name type="synonym">Osteoglossum formosum</name>
    <dbReference type="NCBI Taxonomy" id="113540"/>
    <lineage>
        <taxon>Eukaryota</taxon>
        <taxon>Metazoa</taxon>
        <taxon>Chordata</taxon>
        <taxon>Craniata</taxon>
        <taxon>Vertebrata</taxon>
        <taxon>Euteleostomi</taxon>
        <taxon>Actinopterygii</taxon>
        <taxon>Neopterygii</taxon>
        <taxon>Teleostei</taxon>
        <taxon>Osteoglossocephala</taxon>
        <taxon>Osteoglossomorpha</taxon>
        <taxon>Osteoglossiformes</taxon>
        <taxon>Osteoglossidae</taxon>
        <taxon>Scleropages</taxon>
    </lineage>
</organism>
<dbReference type="GeneTree" id="ENSGT00390000001745"/>
<keyword evidence="1" id="KW-0393">Immunoglobulin domain</keyword>
<feature type="domain" description="Ig-like" evidence="4">
    <location>
        <begin position="350"/>
        <end position="419"/>
    </location>
</feature>
<evidence type="ECO:0000256" key="1">
    <source>
        <dbReference type="ARBA" id="ARBA00023319"/>
    </source>
</evidence>
<dbReference type="Ensembl" id="ENSSFOT00015021650.2">
    <property type="protein sequence ID" value="ENSSFOP00015021411.2"/>
    <property type="gene ID" value="ENSSFOG00015013778.2"/>
</dbReference>
<feature type="domain" description="Ig-like" evidence="4">
    <location>
        <begin position="129"/>
        <end position="215"/>
    </location>
</feature>
<accession>A0A8C9RR90</accession>
<gene>
    <name evidence="5" type="primary">cd4-1</name>
</gene>
<keyword evidence="3" id="KW-0472">Membrane</keyword>
<protein>
    <submittedName>
        <fullName evidence="5">CD4-1 molecule</fullName>
    </submittedName>
</protein>
<dbReference type="OrthoDB" id="8657369at2759"/>
<dbReference type="RefSeq" id="XP_018587497.2">
    <property type="nucleotide sequence ID" value="XM_018731981.2"/>
</dbReference>
<sequence length="490" mass="55056">MKEGKPQGTRCEGSDRPEDKMKTSGGLIVLVTIVTSTAWTHAAVDVIGQEGHSVTLDNGEKTSEVTWSFRNDEKSEYQVVISATSSVRRSGDGWKERVSMASANVSLIIKNLKKEDFAFFRCKTKSGKETVYRLYSATVVSTPGSTVLASQSLSLRCEVDSSLKPTFEWLSPQNQRISETSNTLTVPSVTLDHSGSWTCVISLNGRKANIFVSVSVADINHPHHEIIYTSVSSTTLPLRCFVSLDLSQLSSVGLQEGHWSFRSFLRERDSQKIISLSEDLLKPSWEEQQNKNWIISQNLLQKNLSIARKVVLEEDAGLYTCALKFKNDIIRKRTVQVEVLRASSSRGLSVPEGQEVNLTCTLSNPLSADLHVEWIPPSKSSLKNLPTRLQQAHLTIHRPTTGDQGKWKCELKRGTALVTSVELLLKIEKVPVNMWLLVSICGAVVAFLLLSFLIMMLIRQYKQRVRLRRRRRKMKYCCCKHPQPKGFYKT</sequence>
<dbReference type="Proteomes" id="UP000694397">
    <property type="component" value="Chromosome 18"/>
</dbReference>
<keyword evidence="6" id="KW-1185">Reference proteome</keyword>
<evidence type="ECO:0000256" key="2">
    <source>
        <dbReference type="SAM" id="MobiDB-lite"/>
    </source>
</evidence>
<keyword evidence="3" id="KW-0812">Transmembrane</keyword>
<dbReference type="InterPro" id="IPR013151">
    <property type="entry name" value="Immunoglobulin_dom"/>
</dbReference>
<keyword evidence="3" id="KW-1133">Transmembrane helix</keyword>
<dbReference type="PROSITE" id="PS50835">
    <property type="entry name" value="IG_LIKE"/>
    <property type="match status" value="2"/>
</dbReference>
<dbReference type="SMART" id="SM00408">
    <property type="entry name" value="IGc2"/>
    <property type="match status" value="3"/>
</dbReference>
<name>A0A8C9RR90_SCLFO</name>
<dbReference type="SUPFAM" id="SSF48726">
    <property type="entry name" value="Immunoglobulin"/>
    <property type="match status" value="3"/>
</dbReference>
<dbReference type="PANTHER" id="PTHR11422">
    <property type="entry name" value="T-CELL SURFACE GLYCOPROTEIN CD4"/>
    <property type="match status" value="1"/>
</dbReference>
<dbReference type="InterPro" id="IPR007110">
    <property type="entry name" value="Ig-like_dom"/>
</dbReference>
<dbReference type="InterPro" id="IPR036179">
    <property type="entry name" value="Ig-like_dom_sf"/>
</dbReference>
<reference evidence="5 6" key="1">
    <citation type="submission" date="2019-04" db="EMBL/GenBank/DDBJ databases">
        <authorList>
            <consortium name="Wellcome Sanger Institute Data Sharing"/>
        </authorList>
    </citation>
    <scope>NUCLEOTIDE SEQUENCE [LARGE SCALE GENOMIC DNA]</scope>
</reference>
<evidence type="ECO:0000259" key="4">
    <source>
        <dbReference type="PROSITE" id="PS50835"/>
    </source>
</evidence>
<reference evidence="5" key="2">
    <citation type="submission" date="2025-08" db="UniProtKB">
        <authorList>
            <consortium name="Ensembl"/>
        </authorList>
    </citation>
    <scope>IDENTIFICATION</scope>
</reference>
<dbReference type="InterPro" id="IPR003598">
    <property type="entry name" value="Ig_sub2"/>
</dbReference>
<dbReference type="GO" id="GO:0009986">
    <property type="term" value="C:cell surface"/>
    <property type="evidence" value="ECO:0007669"/>
    <property type="project" value="Ensembl"/>
</dbReference>
<evidence type="ECO:0000256" key="3">
    <source>
        <dbReference type="SAM" id="Phobius"/>
    </source>
</evidence>
<dbReference type="SMART" id="SM00409">
    <property type="entry name" value="IG"/>
    <property type="match status" value="4"/>
</dbReference>
<feature type="region of interest" description="Disordered" evidence="2">
    <location>
        <begin position="1"/>
        <end position="20"/>
    </location>
</feature>
<dbReference type="GeneID" id="108922084"/>
<dbReference type="PANTHER" id="PTHR11422:SF0">
    <property type="entry name" value="T-CELL SURFACE GLYCOPROTEIN CD4"/>
    <property type="match status" value="1"/>
</dbReference>